<keyword evidence="8" id="KW-1185">Reference proteome</keyword>
<dbReference type="Proteomes" id="UP000216024">
    <property type="component" value="Unassembled WGS sequence"/>
</dbReference>
<sequence>MTLLDKFANPEMIKTLSMGEKLTASLMVTVLGMGITFAVLMLLWGLIVTMTKMLVKEEKKEVVTVAPQAAPQPVLEPACDEENDEELVAVITAAIAASLNTSTHNLVVRNIVRVIDETPAWGQAGRAEQLGNRL</sequence>
<evidence type="ECO:0000256" key="2">
    <source>
        <dbReference type="ARBA" id="ARBA00022475"/>
    </source>
</evidence>
<dbReference type="NCBIfam" id="TIGR01195">
    <property type="entry name" value="oadG_fam"/>
    <property type="match status" value="1"/>
</dbReference>
<dbReference type="GO" id="GO:0005886">
    <property type="term" value="C:plasma membrane"/>
    <property type="evidence" value="ECO:0007669"/>
    <property type="project" value="UniProtKB-SubCell"/>
</dbReference>
<dbReference type="RefSeq" id="WP_095135180.1">
    <property type="nucleotide sequence ID" value="NZ_NIBG01000024.1"/>
</dbReference>
<reference evidence="7 8" key="1">
    <citation type="submission" date="2017-06" db="EMBL/GenBank/DDBJ databases">
        <title>Draft genome sequence of anaerobic fermentative bacterium Anaeromicrobium sediminis DY2726D isolated from West Pacific Ocean sediments.</title>
        <authorList>
            <person name="Zeng X."/>
        </authorList>
    </citation>
    <scope>NUCLEOTIDE SEQUENCE [LARGE SCALE GENOMIC DNA]</scope>
    <source>
        <strain evidence="7 8">DY2726D</strain>
    </source>
</reference>
<name>A0A267MDY6_9FIRM</name>
<organism evidence="7 8">
    <name type="scientific">Anaeromicrobium sediminis</name>
    <dbReference type="NCBI Taxonomy" id="1478221"/>
    <lineage>
        <taxon>Bacteria</taxon>
        <taxon>Bacillati</taxon>
        <taxon>Bacillota</taxon>
        <taxon>Clostridia</taxon>
        <taxon>Peptostreptococcales</taxon>
        <taxon>Thermotaleaceae</taxon>
        <taxon>Anaeromicrobium</taxon>
    </lineage>
</organism>
<proteinExistence type="predicted"/>
<protein>
    <submittedName>
        <fullName evidence="7">Uncharacterized protein</fullName>
    </submittedName>
</protein>
<dbReference type="AlphaFoldDB" id="A0A267MDY6"/>
<evidence type="ECO:0000256" key="3">
    <source>
        <dbReference type="ARBA" id="ARBA00022692"/>
    </source>
</evidence>
<dbReference type="OrthoDB" id="1954652at2"/>
<dbReference type="EMBL" id="NIBG01000024">
    <property type="protein sequence ID" value="PAB57612.1"/>
    <property type="molecule type" value="Genomic_DNA"/>
</dbReference>
<dbReference type="InterPro" id="IPR005899">
    <property type="entry name" value="Na_pump_deCOase"/>
</dbReference>
<keyword evidence="4 6" id="KW-1133">Transmembrane helix</keyword>
<comment type="subcellular location">
    <subcellularLocation>
        <location evidence="1">Cell membrane</location>
    </subcellularLocation>
</comment>
<comment type="caution">
    <text evidence="7">The sequence shown here is derived from an EMBL/GenBank/DDBJ whole genome shotgun (WGS) entry which is preliminary data.</text>
</comment>
<keyword evidence="2" id="KW-1003">Cell membrane</keyword>
<feature type="transmembrane region" description="Helical" evidence="6">
    <location>
        <begin position="26"/>
        <end position="50"/>
    </location>
</feature>
<evidence type="ECO:0000256" key="1">
    <source>
        <dbReference type="ARBA" id="ARBA00004236"/>
    </source>
</evidence>
<evidence type="ECO:0000256" key="6">
    <source>
        <dbReference type="SAM" id="Phobius"/>
    </source>
</evidence>
<keyword evidence="3 6" id="KW-0812">Transmembrane</keyword>
<dbReference type="GO" id="GO:0036376">
    <property type="term" value="P:sodium ion export across plasma membrane"/>
    <property type="evidence" value="ECO:0007669"/>
    <property type="project" value="InterPro"/>
</dbReference>
<evidence type="ECO:0000313" key="7">
    <source>
        <dbReference type="EMBL" id="PAB57612.1"/>
    </source>
</evidence>
<evidence type="ECO:0000256" key="5">
    <source>
        <dbReference type="ARBA" id="ARBA00023136"/>
    </source>
</evidence>
<keyword evidence="5 6" id="KW-0472">Membrane</keyword>
<dbReference type="GO" id="GO:0015081">
    <property type="term" value="F:sodium ion transmembrane transporter activity"/>
    <property type="evidence" value="ECO:0007669"/>
    <property type="project" value="InterPro"/>
</dbReference>
<dbReference type="Pfam" id="PF04277">
    <property type="entry name" value="OAD_gamma"/>
    <property type="match status" value="1"/>
</dbReference>
<accession>A0A267MDY6</accession>
<evidence type="ECO:0000256" key="4">
    <source>
        <dbReference type="ARBA" id="ARBA00022989"/>
    </source>
</evidence>
<evidence type="ECO:0000313" key="8">
    <source>
        <dbReference type="Proteomes" id="UP000216024"/>
    </source>
</evidence>
<gene>
    <name evidence="7" type="ORF">CCE28_18290</name>
</gene>